<comment type="subcellular location">
    <subcellularLocation>
        <location evidence="1 11">Mitochondrion inner membrane</location>
        <topology evidence="1 11">Single-pass membrane protein</topology>
    </subcellularLocation>
</comment>
<comment type="function">
    <text evidence="9 11">Essential for the assembly of ubiquinol-cytochrome c reductase. It has a direct effect on the correct occurrence of the Rieske protein, core 4, core 5 and apocytochrome b.</text>
</comment>
<dbReference type="PANTHER" id="PTHR28202">
    <property type="entry name" value="ASSEMBLY FACTOR CBP4"/>
    <property type="match status" value="1"/>
</dbReference>
<evidence type="ECO:0000256" key="6">
    <source>
        <dbReference type="ARBA" id="ARBA00023128"/>
    </source>
</evidence>
<dbReference type="OMA" id="DKPIWVV"/>
<keyword evidence="6 11" id="KW-0496">Mitochondrion</keyword>
<evidence type="ECO:0000256" key="5">
    <source>
        <dbReference type="ARBA" id="ARBA00022989"/>
    </source>
</evidence>
<reference evidence="13" key="1">
    <citation type="submission" date="2021-08" db="EMBL/GenBank/DDBJ databases">
        <title>Global Aspergillus fumigatus from environmental and clinical sources.</title>
        <authorList>
            <person name="Barber A."/>
            <person name="Sae-Ong T."/>
        </authorList>
    </citation>
    <scope>NUCLEOTIDE SEQUENCE</scope>
    <source>
        <strain evidence="13">NRZ-2016-071</strain>
    </source>
</reference>
<dbReference type="Pfam" id="PF07960">
    <property type="entry name" value="CBP4"/>
    <property type="match status" value="1"/>
</dbReference>
<evidence type="ECO:0000256" key="8">
    <source>
        <dbReference type="ARBA" id="ARBA00023186"/>
    </source>
</evidence>
<evidence type="ECO:0000256" key="4">
    <source>
        <dbReference type="ARBA" id="ARBA00022792"/>
    </source>
</evidence>
<feature type="region of interest" description="Disordered" evidence="12">
    <location>
        <begin position="85"/>
        <end position="122"/>
    </location>
</feature>
<evidence type="ECO:0000313" key="14">
    <source>
        <dbReference type="Proteomes" id="UP000813423"/>
    </source>
</evidence>
<dbReference type="PANTHER" id="PTHR28202:SF1">
    <property type="entry name" value="ASSEMBLY FACTOR CBP4"/>
    <property type="match status" value="1"/>
</dbReference>
<evidence type="ECO:0000256" key="3">
    <source>
        <dbReference type="ARBA" id="ARBA00022692"/>
    </source>
</evidence>
<evidence type="ECO:0000256" key="9">
    <source>
        <dbReference type="ARBA" id="ARBA00025413"/>
    </source>
</evidence>
<evidence type="ECO:0000256" key="7">
    <source>
        <dbReference type="ARBA" id="ARBA00023136"/>
    </source>
</evidence>
<keyword evidence="4 11" id="KW-0999">Mitochondrion inner membrane</keyword>
<dbReference type="Proteomes" id="UP000813423">
    <property type="component" value="Unassembled WGS sequence"/>
</dbReference>
<keyword evidence="7" id="KW-0472">Membrane</keyword>
<evidence type="ECO:0000256" key="11">
    <source>
        <dbReference type="RuleBase" id="RU368005"/>
    </source>
</evidence>
<evidence type="ECO:0000313" key="13">
    <source>
        <dbReference type="EMBL" id="KAH1907031.1"/>
    </source>
</evidence>
<name>A0A229Y476_ASPFM</name>
<feature type="compositionally biased region" description="Basic and acidic residues" evidence="12">
    <location>
        <begin position="89"/>
        <end position="122"/>
    </location>
</feature>
<sequence length="122" mass="14362">MATVFRYAHLTTLSFSLNSGTVICVGGPAFVQSIRPTDEELFKRYNPDLQKRSLEEGDRRAREFDEYVTRLKQWSKSDKSIWFAAQEQQEQKRAETESQRSQAKEEARLQREEMRKELLGEK</sequence>
<protein>
    <recommendedName>
        <fullName evidence="10 11">Cytochrome b mRNA-processing protein 4</fullName>
    </recommendedName>
</protein>
<evidence type="ECO:0000256" key="12">
    <source>
        <dbReference type="SAM" id="MobiDB-lite"/>
    </source>
</evidence>
<keyword evidence="8 11" id="KW-0143">Chaperone</keyword>
<keyword evidence="3" id="KW-0812">Transmembrane</keyword>
<evidence type="ECO:0000256" key="2">
    <source>
        <dbReference type="ARBA" id="ARBA00006780"/>
    </source>
</evidence>
<gene>
    <name evidence="13" type="primary">CBP4</name>
    <name evidence="13" type="ORF">KXV57_004871</name>
</gene>
<keyword evidence="5" id="KW-1133">Transmembrane helix</keyword>
<dbReference type="GO" id="GO:0034551">
    <property type="term" value="P:mitochondrial respiratory chain complex III assembly"/>
    <property type="evidence" value="ECO:0007669"/>
    <property type="project" value="TreeGrafter"/>
</dbReference>
<organism evidence="13 14">
    <name type="scientific">Aspergillus fumigatus</name>
    <name type="common">Neosartorya fumigata</name>
    <dbReference type="NCBI Taxonomy" id="746128"/>
    <lineage>
        <taxon>Eukaryota</taxon>
        <taxon>Fungi</taxon>
        <taxon>Dikarya</taxon>
        <taxon>Ascomycota</taxon>
        <taxon>Pezizomycotina</taxon>
        <taxon>Eurotiomycetes</taxon>
        <taxon>Eurotiomycetidae</taxon>
        <taxon>Eurotiales</taxon>
        <taxon>Aspergillaceae</taxon>
        <taxon>Aspergillus</taxon>
        <taxon>Aspergillus subgen. Fumigati</taxon>
    </lineage>
</organism>
<comment type="caution">
    <text evidence="13">The sequence shown here is derived from an EMBL/GenBank/DDBJ whole genome shotgun (WGS) entry which is preliminary data.</text>
</comment>
<accession>A0A229Y476</accession>
<comment type="similarity">
    <text evidence="2 11">Belongs to the CBP4 family.</text>
</comment>
<evidence type="ECO:0000256" key="10">
    <source>
        <dbReference type="ARBA" id="ARBA00031521"/>
    </source>
</evidence>
<proteinExistence type="inferred from homology"/>
<dbReference type="EMBL" id="JAIBSC010000031">
    <property type="protein sequence ID" value="KAH1907031.1"/>
    <property type="molecule type" value="Genomic_DNA"/>
</dbReference>
<dbReference type="AlphaFoldDB" id="A0A229Y476"/>
<dbReference type="InterPro" id="IPR012420">
    <property type="entry name" value="Cbp4"/>
</dbReference>
<evidence type="ECO:0000256" key="1">
    <source>
        <dbReference type="ARBA" id="ARBA00004434"/>
    </source>
</evidence>
<dbReference type="GO" id="GO:0005743">
    <property type="term" value="C:mitochondrial inner membrane"/>
    <property type="evidence" value="ECO:0007669"/>
    <property type="project" value="UniProtKB-SubCell"/>
</dbReference>